<proteinExistence type="predicted"/>
<evidence type="ECO:0000313" key="2">
    <source>
        <dbReference type="Proteomes" id="UP001319874"/>
    </source>
</evidence>
<geneLocation type="plasmid" evidence="1 2">
    <name>pPT365</name>
</geneLocation>
<reference evidence="1 2" key="1">
    <citation type="journal article" date="2022" name="Front. Microbiol.">
        <title>Identification and characterization of a novel class of self-sufficient cytochrome P450 hydroxylase involved in cyclohexanecarboxylate degradation in Paraburkholderia terrae strain KU-64.</title>
        <authorList>
            <person name="Yamamoto T."/>
            <person name="Hasegawa Y."/>
            <person name="Iwaki H."/>
        </authorList>
    </citation>
    <scope>NUCLEOTIDE SEQUENCE [LARGE SCALE GENOMIC DNA]</scope>
    <source>
        <strain evidence="1 2">KU-64</strain>
    </source>
</reference>
<keyword evidence="2" id="KW-1185">Reference proteome</keyword>
<dbReference type="EMBL" id="AP024959">
    <property type="protein sequence ID" value="BCZ85450.1"/>
    <property type="molecule type" value="Genomic_DNA"/>
</dbReference>
<dbReference type="RefSeq" id="WP_229518128.1">
    <property type="nucleotide sequence ID" value="NZ_AP024959.1"/>
</dbReference>
<organism evidence="1 2">
    <name type="scientific">Paraburkholderia terrae</name>
    <dbReference type="NCBI Taxonomy" id="311230"/>
    <lineage>
        <taxon>Bacteria</taxon>
        <taxon>Pseudomonadati</taxon>
        <taxon>Pseudomonadota</taxon>
        <taxon>Betaproteobacteria</taxon>
        <taxon>Burkholderiales</taxon>
        <taxon>Burkholderiaceae</taxon>
        <taxon>Paraburkholderia</taxon>
    </lineage>
</organism>
<sequence length="132" mass="14384">MASALTDYFEALERLKKGQPLVVPKGTKITNDAVSLEAGRGKGTIKKSRPIFADLIAAIDEAAAERPDPQDALKRQLASAKGVAEEYRRLWEEALAREASLLMELYEAKNTIGKLTGGTVLPIRGKRHRAAL</sequence>
<name>A0ABN6JX95_9BURK</name>
<gene>
    <name evidence="1" type="ORF">PTKU64_91250</name>
</gene>
<accession>A0ABN6JX95</accession>
<keyword evidence="1" id="KW-0614">Plasmid</keyword>
<evidence type="ECO:0000313" key="1">
    <source>
        <dbReference type="EMBL" id="BCZ85450.1"/>
    </source>
</evidence>
<protein>
    <submittedName>
        <fullName evidence="1">Uncharacterized protein</fullName>
    </submittedName>
</protein>
<dbReference type="Proteomes" id="UP001319874">
    <property type="component" value="Plasmid pPT365"/>
</dbReference>